<evidence type="ECO:0000256" key="4">
    <source>
        <dbReference type="ARBA" id="ARBA00022801"/>
    </source>
</evidence>
<keyword evidence="2" id="KW-0645">Protease</keyword>
<sequence>MREKLLTAIREHVIAEYPREACGVVVQQGRKQVYFPCRNVAEKPEESFTLSPDDYIAAEKQGEILMIVHSHPDVAVLVPSETDRIHCDHSGLEWGIMSWPDGDWCTLSPRCDRDYVGRPWVLGHADCWSLIMDYYRREYGITLRNWSVDYEWWNEGRESRYDDNWQDEGFVEVPLAEMRPGDMIMFQSGAPITNHAALYQGDNIMLHHGQGNLSNRVPIGAYWRERIVRVVRHRELINA</sequence>
<dbReference type="SUPFAM" id="SSF54001">
    <property type="entry name" value="Cysteine proteinases"/>
    <property type="match status" value="1"/>
</dbReference>
<dbReference type="Gene3D" id="3.40.140.10">
    <property type="entry name" value="Cytidine Deaminase, domain 2"/>
    <property type="match status" value="1"/>
</dbReference>
<evidence type="ECO:0000256" key="1">
    <source>
        <dbReference type="ARBA" id="ARBA00007074"/>
    </source>
</evidence>
<evidence type="ECO:0000313" key="10">
    <source>
        <dbReference type="Proteomes" id="UP001306592"/>
    </source>
</evidence>
<keyword evidence="3" id="KW-0479">Metal-binding</keyword>
<dbReference type="SMART" id="SM00232">
    <property type="entry name" value="JAB_MPN"/>
    <property type="match status" value="1"/>
</dbReference>
<dbReference type="PROSITE" id="PS51935">
    <property type="entry name" value="NLPC_P60"/>
    <property type="match status" value="1"/>
</dbReference>
<comment type="similarity">
    <text evidence="1">Belongs to the peptidase C40 family.</text>
</comment>
<evidence type="ECO:0000256" key="5">
    <source>
        <dbReference type="ARBA" id="ARBA00022807"/>
    </source>
</evidence>
<accession>A0ABU8DIF0</accession>
<protein>
    <submittedName>
        <fullName evidence="9">C40 family peptidase</fullName>
    </submittedName>
</protein>
<dbReference type="Gene3D" id="3.90.1720.10">
    <property type="entry name" value="endopeptidase domain like (from Nostoc punctiforme)"/>
    <property type="match status" value="1"/>
</dbReference>
<evidence type="ECO:0000256" key="6">
    <source>
        <dbReference type="ARBA" id="ARBA00022833"/>
    </source>
</evidence>
<feature type="domain" description="NlpC/P60" evidence="8">
    <location>
        <begin position="71"/>
        <end position="234"/>
    </location>
</feature>
<reference evidence="9 10" key="1">
    <citation type="submission" date="2024-02" db="EMBL/GenBank/DDBJ databases">
        <title>First report Erwinia aphidicola in onion in Chile.</title>
        <authorList>
            <person name="Valenzuela M."/>
            <person name="Pena M."/>
            <person name="Dutta B."/>
        </authorList>
    </citation>
    <scope>NUCLEOTIDE SEQUENCE [LARGE SCALE GENOMIC DNA]</scope>
    <source>
        <strain evidence="9 10">QCJ3A</strain>
    </source>
</reference>
<organism evidence="9 10">
    <name type="scientific">Erwinia aphidicola</name>
    <dbReference type="NCBI Taxonomy" id="68334"/>
    <lineage>
        <taxon>Bacteria</taxon>
        <taxon>Pseudomonadati</taxon>
        <taxon>Pseudomonadota</taxon>
        <taxon>Gammaproteobacteria</taxon>
        <taxon>Enterobacterales</taxon>
        <taxon>Erwiniaceae</taxon>
        <taxon>Erwinia</taxon>
    </lineage>
</organism>
<dbReference type="InterPro" id="IPR051929">
    <property type="entry name" value="VirAsm_ModProt"/>
</dbReference>
<dbReference type="PANTHER" id="PTHR34858">
    <property type="entry name" value="CYSO-CYSTEINE PEPTIDASE"/>
    <property type="match status" value="1"/>
</dbReference>
<dbReference type="Proteomes" id="UP001306592">
    <property type="component" value="Unassembled WGS sequence"/>
</dbReference>
<name>A0ABU8DIF0_ERWAP</name>
<gene>
    <name evidence="9" type="ORF">V8N49_13610</name>
</gene>
<keyword evidence="5" id="KW-0788">Thiol protease</keyword>
<dbReference type="InterPro" id="IPR028090">
    <property type="entry name" value="JAB_dom_prok"/>
</dbReference>
<dbReference type="InterPro" id="IPR038765">
    <property type="entry name" value="Papain-like_cys_pep_sf"/>
</dbReference>
<dbReference type="Pfam" id="PF14464">
    <property type="entry name" value="Prok-JAB"/>
    <property type="match status" value="1"/>
</dbReference>
<dbReference type="PANTHER" id="PTHR34858:SF1">
    <property type="entry name" value="CYSO-CYSTEINE PEPTIDASE"/>
    <property type="match status" value="1"/>
</dbReference>
<dbReference type="InterPro" id="IPR000064">
    <property type="entry name" value="NLP_P60_dom"/>
</dbReference>
<dbReference type="RefSeq" id="WP_336203272.1">
    <property type="nucleotide sequence ID" value="NZ_JBANEI010000009.1"/>
</dbReference>
<evidence type="ECO:0000256" key="2">
    <source>
        <dbReference type="ARBA" id="ARBA00022670"/>
    </source>
</evidence>
<evidence type="ECO:0000259" key="8">
    <source>
        <dbReference type="PROSITE" id="PS51935"/>
    </source>
</evidence>
<evidence type="ECO:0000313" key="9">
    <source>
        <dbReference type="EMBL" id="MEI2682688.1"/>
    </source>
</evidence>
<keyword evidence="7" id="KW-0482">Metalloprotease</keyword>
<evidence type="ECO:0000256" key="3">
    <source>
        <dbReference type="ARBA" id="ARBA00022723"/>
    </source>
</evidence>
<comment type="caution">
    <text evidence="9">The sequence shown here is derived from an EMBL/GenBank/DDBJ whole genome shotgun (WGS) entry which is preliminary data.</text>
</comment>
<dbReference type="InterPro" id="IPR000555">
    <property type="entry name" value="JAMM/MPN+_dom"/>
</dbReference>
<keyword evidence="4" id="KW-0378">Hydrolase</keyword>
<proteinExistence type="inferred from homology"/>
<dbReference type="CDD" id="cd08073">
    <property type="entry name" value="MPN_NLPC_P60"/>
    <property type="match status" value="1"/>
</dbReference>
<evidence type="ECO:0000256" key="7">
    <source>
        <dbReference type="ARBA" id="ARBA00023049"/>
    </source>
</evidence>
<keyword evidence="6" id="KW-0862">Zinc</keyword>
<dbReference type="EMBL" id="JBANEI010000009">
    <property type="protein sequence ID" value="MEI2682688.1"/>
    <property type="molecule type" value="Genomic_DNA"/>
</dbReference>
<dbReference type="SUPFAM" id="SSF102712">
    <property type="entry name" value="JAB1/MPN domain"/>
    <property type="match status" value="1"/>
</dbReference>
<dbReference type="Pfam" id="PF00877">
    <property type="entry name" value="NLPC_P60"/>
    <property type="match status" value="1"/>
</dbReference>
<keyword evidence="10" id="KW-1185">Reference proteome</keyword>